<evidence type="ECO:0000259" key="1">
    <source>
        <dbReference type="Pfam" id="PF07879"/>
    </source>
</evidence>
<dbReference type="RefSeq" id="WP_185063639.1">
    <property type="nucleotide sequence ID" value="NZ_BAABJP010000021.1"/>
</dbReference>
<evidence type="ECO:0000313" key="3">
    <source>
        <dbReference type="Proteomes" id="UP001428817"/>
    </source>
</evidence>
<reference evidence="3" key="1">
    <citation type="journal article" date="2019" name="Int. J. Syst. Evol. Microbiol.">
        <title>The Global Catalogue of Microorganisms (GCM) 10K type strain sequencing project: providing services to taxonomists for standard genome sequencing and annotation.</title>
        <authorList>
            <consortium name="The Broad Institute Genomics Platform"/>
            <consortium name="The Broad Institute Genome Sequencing Center for Infectious Disease"/>
            <person name="Wu L."/>
            <person name="Ma J."/>
        </authorList>
    </citation>
    <scope>NUCLEOTIDE SEQUENCE [LARGE SCALE GENOMIC DNA]</scope>
    <source>
        <strain evidence="3">JCM 18303</strain>
    </source>
</reference>
<organism evidence="2 3">
    <name type="scientific">Pseudonocardia eucalypti</name>
    <dbReference type="NCBI Taxonomy" id="648755"/>
    <lineage>
        <taxon>Bacteria</taxon>
        <taxon>Bacillati</taxon>
        <taxon>Actinomycetota</taxon>
        <taxon>Actinomycetes</taxon>
        <taxon>Pseudonocardiales</taxon>
        <taxon>Pseudonocardiaceae</taxon>
        <taxon>Pseudonocardia</taxon>
    </lineage>
</organism>
<dbReference type="InterPro" id="IPR012909">
    <property type="entry name" value="PHA_DNA-bd_N"/>
</dbReference>
<proteinExistence type="predicted"/>
<dbReference type="EMBL" id="BAABJP010000021">
    <property type="protein sequence ID" value="GAA5160768.1"/>
    <property type="molecule type" value="Genomic_DNA"/>
</dbReference>
<dbReference type="Proteomes" id="UP001428817">
    <property type="component" value="Unassembled WGS sequence"/>
</dbReference>
<feature type="domain" description="PHA accumulation regulator DNA-binding N-terminal" evidence="1">
    <location>
        <begin position="15"/>
        <end position="71"/>
    </location>
</feature>
<sequence length="134" mass="14870">MDGPESPGPKAASRLIKRYANRKLYDTVERRFTSIGDIRDLVREGVDVVVVDHSTGEDRTAETLGQALGRERGNGGLALNMLEELIRAPERLSRVLSADRKDAEELRELRDEVRALSKVLDDLLAPGDDTTKVD</sequence>
<keyword evidence="3" id="KW-1185">Reference proteome</keyword>
<protein>
    <submittedName>
        <fullName evidence="2">Polyhydroxyalkanoate synthesis regulator DNA-binding domain-containing protein</fullName>
    </submittedName>
</protein>
<comment type="caution">
    <text evidence="2">The sequence shown here is derived from an EMBL/GenBank/DDBJ whole genome shotgun (WGS) entry which is preliminary data.</text>
</comment>
<name>A0ABP9QES3_9PSEU</name>
<accession>A0ABP9QES3</accession>
<gene>
    <name evidence="2" type="ORF">GCM10023321_44000</name>
</gene>
<evidence type="ECO:0000313" key="2">
    <source>
        <dbReference type="EMBL" id="GAA5160768.1"/>
    </source>
</evidence>
<dbReference type="GO" id="GO:0003677">
    <property type="term" value="F:DNA binding"/>
    <property type="evidence" value="ECO:0007669"/>
    <property type="project" value="UniProtKB-KW"/>
</dbReference>
<keyword evidence="2" id="KW-0238">DNA-binding</keyword>
<dbReference type="Pfam" id="PF07879">
    <property type="entry name" value="PHB_acc_N"/>
    <property type="match status" value="1"/>
</dbReference>